<evidence type="ECO:0000313" key="14">
    <source>
        <dbReference type="EMBL" id="SHN83140.1"/>
    </source>
</evidence>
<evidence type="ECO:0000256" key="7">
    <source>
        <dbReference type="ARBA" id="ARBA00022833"/>
    </source>
</evidence>
<dbReference type="SMART" id="SM00863">
    <property type="entry name" value="tRNA_SAD"/>
    <property type="match status" value="1"/>
</dbReference>
<dbReference type="Proteomes" id="UP000184096">
    <property type="component" value="Chromosome I"/>
</dbReference>
<keyword evidence="15" id="KW-1185">Reference proteome</keyword>
<keyword evidence="11 12" id="KW-0030">Aminoacyl-tRNA synthetase</keyword>
<evidence type="ECO:0000313" key="15">
    <source>
        <dbReference type="Proteomes" id="UP000184096"/>
    </source>
</evidence>
<evidence type="ECO:0000256" key="1">
    <source>
        <dbReference type="ARBA" id="ARBA00004496"/>
    </source>
</evidence>
<evidence type="ECO:0000256" key="11">
    <source>
        <dbReference type="ARBA" id="ARBA00023146"/>
    </source>
</evidence>
<organism evidence="14 15">
    <name type="scientific">Bradyrhizobium erythrophlei</name>
    <dbReference type="NCBI Taxonomy" id="1437360"/>
    <lineage>
        <taxon>Bacteria</taxon>
        <taxon>Pseudomonadati</taxon>
        <taxon>Pseudomonadota</taxon>
        <taxon>Alphaproteobacteria</taxon>
        <taxon>Hyphomicrobiales</taxon>
        <taxon>Nitrobacteraceae</taxon>
        <taxon>Bradyrhizobium</taxon>
    </lineage>
</organism>
<dbReference type="EC" id="6.1.1.7" evidence="12"/>
<dbReference type="InterPro" id="IPR002318">
    <property type="entry name" value="Ala-tRNA-lgiase_IIc"/>
</dbReference>
<evidence type="ECO:0000256" key="8">
    <source>
        <dbReference type="ARBA" id="ARBA00022840"/>
    </source>
</evidence>
<dbReference type="GO" id="GO:0005829">
    <property type="term" value="C:cytosol"/>
    <property type="evidence" value="ECO:0007669"/>
    <property type="project" value="TreeGrafter"/>
</dbReference>
<dbReference type="SUPFAM" id="SSF101353">
    <property type="entry name" value="Putative anticodon-binding domain of alanyl-tRNA synthetase (AlaRS)"/>
    <property type="match status" value="1"/>
</dbReference>
<dbReference type="GO" id="GO:0004813">
    <property type="term" value="F:alanine-tRNA ligase activity"/>
    <property type="evidence" value="ECO:0007669"/>
    <property type="project" value="UniProtKB-UniRule"/>
</dbReference>
<dbReference type="AlphaFoldDB" id="A0A1M7UJP0"/>
<dbReference type="GO" id="GO:0008270">
    <property type="term" value="F:zinc ion binding"/>
    <property type="evidence" value="ECO:0007669"/>
    <property type="project" value="UniProtKB-UniRule"/>
</dbReference>
<feature type="binding site" evidence="12">
    <location>
        <position position="677"/>
    </location>
    <ligand>
        <name>Zn(2+)</name>
        <dbReference type="ChEBI" id="CHEBI:29105"/>
    </ligand>
</feature>
<keyword evidence="9 12" id="KW-0694">RNA-binding</keyword>
<keyword evidence="5 12" id="KW-0479">Metal-binding</keyword>
<dbReference type="InterPro" id="IPR018165">
    <property type="entry name" value="Ala-tRNA-synth_IIc_core"/>
</dbReference>
<dbReference type="OrthoDB" id="9803884at2"/>
<evidence type="ECO:0000256" key="6">
    <source>
        <dbReference type="ARBA" id="ARBA00022741"/>
    </source>
</evidence>
<dbReference type="PROSITE" id="PS50860">
    <property type="entry name" value="AA_TRNA_LIGASE_II_ALA"/>
    <property type="match status" value="1"/>
</dbReference>
<keyword evidence="12" id="KW-0963">Cytoplasm</keyword>
<keyword evidence="4 12" id="KW-0436">Ligase</keyword>
<evidence type="ECO:0000259" key="13">
    <source>
        <dbReference type="PROSITE" id="PS50860"/>
    </source>
</evidence>
<dbReference type="PRINTS" id="PR00980">
    <property type="entry name" value="TRNASYNTHALA"/>
</dbReference>
<accession>A0A1M7UJP0</accession>
<dbReference type="SUPFAM" id="SSF50447">
    <property type="entry name" value="Translation proteins"/>
    <property type="match status" value="1"/>
</dbReference>
<dbReference type="InterPro" id="IPR009000">
    <property type="entry name" value="Transl_B-barrel_sf"/>
</dbReference>
<dbReference type="InterPro" id="IPR023033">
    <property type="entry name" value="Ala_tRNA_ligase_euk/bac"/>
</dbReference>
<dbReference type="FunFam" id="3.30.54.20:FF:000001">
    <property type="entry name" value="Alanine--tRNA ligase"/>
    <property type="match status" value="1"/>
</dbReference>
<keyword evidence="8 12" id="KW-0067">ATP-binding</keyword>
<dbReference type="HAMAP" id="MF_00036_B">
    <property type="entry name" value="Ala_tRNA_synth_B"/>
    <property type="match status" value="1"/>
</dbReference>
<dbReference type="GO" id="GO:0045892">
    <property type="term" value="P:negative regulation of DNA-templated transcription"/>
    <property type="evidence" value="ECO:0007669"/>
    <property type="project" value="TreeGrafter"/>
</dbReference>
<gene>
    <name evidence="12" type="primary">alaS</name>
    <name evidence="14" type="ORF">SAMN05444170_5412</name>
</gene>
<feature type="domain" description="Alanyl-transfer RNA synthetases family profile" evidence="13">
    <location>
        <begin position="2"/>
        <end position="720"/>
    </location>
</feature>
<evidence type="ECO:0000256" key="4">
    <source>
        <dbReference type="ARBA" id="ARBA00022598"/>
    </source>
</evidence>
<dbReference type="InterPro" id="IPR018164">
    <property type="entry name" value="Ala-tRNA-synth_IIc_N"/>
</dbReference>
<dbReference type="InterPro" id="IPR018162">
    <property type="entry name" value="Ala-tRNA-ligase_IIc_anticod-bd"/>
</dbReference>
<keyword evidence="10 12" id="KW-0648">Protein biosynthesis</keyword>
<dbReference type="CDD" id="cd00673">
    <property type="entry name" value="AlaRS_core"/>
    <property type="match status" value="1"/>
</dbReference>
<feature type="binding site" evidence="12">
    <location>
        <position position="681"/>
    </location>
    <ligand>
        <name>Zn(2+)</name>
        <dbReference type="ChEBI" id="CHEBI:29105"/>
    </ligand>
</feature>
<evidence type="ECO:0000256" key="10">
    <source>
        <dbReference type="ARBA" id="ARBA00022917"/>
    </source>
</evidence>
<feature type="binding site" evidence="12">
    <location>
        <position position="568"/>
    </location>
    <ligand>
        <name>Zn(2+)</name>
        <dbReference type="ChEBI" id="CHEBI:29105"/>
    </ligand>
</feature>
<dbReference type="RefSeq" id="WP_072822535.1">
    <property type="nucleotide sequence ID" value="NZ_LT670849.1"/>
</dbReference>
<dbReference type="FunFam" id="3.30.930.10:FF:000004">
    <property type="entry name" value="Alanine--tRNA ligase"/>
    <property type="match status" value="1"/>
</dbReference>
<dbReference type="InterPro" id="IPR012947">
    <property type="entry name" value="tRNA_SAD"/>
</dbReference>
<dbReference type="FunFam" id="3.10.310.40:FF:000001">
    <property type="entry name" value="Alanine--tRNA ligase"/>
    <property type="match status" value="1"/>
</dbReference>
<dbReference type="Pfam" id="PF01411">
    <property type="entry name" value="tRNA-synt_2c"/>
    <property type="match status" value="1"/>
</dbReference>
<dbReference type="Gene3D" id="3.30.54.20">
    <property type="match status" value="1"/>
</dbReference>
<keyword evidence="6 12" id="KW-0547">Nucleotide-binding</keyword>
<dbReference type="NCBIfam" id="TIGR00344">
    <property type="entry name" value="alaS"/>
    <property type="match status" value="1"/>
</dbReference>
<dbReference type="PANTHER" id="PTHR11777">
    <property type="entry name" value="ALANYL-TRNA SYNTHETASE"/>
    <property type="match status" value="1"/>
</dbReference>
<dbReference type="GO" id="GO:0005524">
    <property type="term" value="F:ATP binding"/>
    <property type="evidence" value="ECO:0007669"/>
    <property type="project" value="UniProtKB-UniRule"/>
</dbReference>
<protein>
    <recommendedName>
        <fullName evidence="12">Alanine--tRNA ligase</fullName>
        <ecNumber evidence="12">6.1.1.7</ecNumber>
    </recommendedName>
    <alternativeName>
        <fullName evidence="12">Alanyl-tRNA synthetase</fullName>
        <shortName evidence="12">AlaRS</shortName>
    </alternativeName>
</protein>
<comment type="domain">
    <text evidence="12">Consists of three domains; the N-terminal catalytic domain, the editing domain and the C-terminal C-Ala domain. The editing domain removes incorrectly charged amino acids, while the C-Ala domain, along with tRNA(Ala), serves as a bridge to cooperatively bring together the editing and aminoacylation centers thus stimulating deacylation of misacylated tRNAs.</text>
</comment>
<evidence type="ECO:0000256" key="3">
    <source>
        <dbReference type="ARBA" id="ARBA00022555"/>
    </source>
</evidence>
<dbReference type="Gene3D" id="6.10.250.550">
    <property type="match status" value="1"/>
</dbReference>
<evidence type="ECO:0000256" key="2">
    <source>
        <dbReference type="ARBA" id="ARBA00008226"/>
    </source>
</evidence>
<name>A0A1M7UJP0_9BRAD</name>
<dbReference type="FunFam" id="2.40.30.130:FF:000001">
    <property type="entry name" value="Alanine--tRNA ligase"/>
    <property type="match status" value="1"/>
</dbReference>
<dbReference type="Gene3D" id="3.30.980.10">
    <property type="entry name" value="Threonyl-trna Synthetase, Chain A, domain 2"/>
    <property type="match status" value="1"/>
</dbReference>
<keyword evidence="7 12" id="KW-0862">Zinc</keyword>
<reference evidence="15" key="1">
    <citation type="submission" date="2016-11" db="EMBL/GenBank/DDBJ databases">
        <authorList>
            <person name="Varghese N."/>
            <person name="Submissions S."/>
        </authorList>
    </citation>
    <scope>NUCLEOTIDE SEQUENCE [LARGE SCALE GENOMIC DNA]</scope>
    <source>
        <strain evidence="15">GAS401</strain>
    </source>
</reference>
<dbReference type="Pfam" id="PF02272">
    <property type="entry name" value="DHHA1"/>
    <property type="match status" value="1"/>
</dbReference>
<keyword evidence="3 12" id="KW-0820">tRNA-binding</keyword>
<feature type="binding site" evidence="12">
    <location>
        <position position="564"/>
    </location>
    <ligand>
        <name>Zn(2+)</name>
        <dbReference type="ChEBI" id="CHEBI:29105"/>
    </ligand>
</feature>
<dbReference type="Gene3D" id="3.10.310.40">
    <property type="match status" value="1"/>
</dbReference>
<dbReference type="InterPro" id="IPR050058">
    <property type="entry name" value="Ala-tRNA_ligase"/>
</dbReference>
<dbReference type="FunFam" id="3.30.980.10:FF:000004">
    <property type="entry name" value="Alanine--tRNA ligase, cytoplasmic"/>
    <property type="match status" value="1"/>
</dbReference>
<comment type="function">
    <text evidence="12">Catalyzes the attachment of alanine to tRNA(Ala) in a two-step reaction: alanine is first activated by ATP to form Ala-AMP and then transferred to the acceptor end of tRNA(Ala). Also edits incorrectly charged Ser-tRNA(Ala) and Gly-tRNA(Ala) via its editing domain.</text>
</comment>
<dbReference type="Pfam" id="PF07973">
    <property type="entry name" value="tRNA_SAD"/>
    <property type="match status" value="1"/>
</dbReference>
<dbReference type="SUPFAM" id="SSF55681">
    <property type="entry name" value="Class II aaRS and biotin synthetases"/>
    <property type="match status" value="1"/>
</dbReference>
<dbReference type="InterPro" id="IPR018163">
    <property type="entry name" value="Thr/Ala-tRNA-synth_IIc_edit"/>
</dbReference>
<sequence>MSGVNEIRSTFLKFFADNGHEIVSSSPLVPRNDPTLMFTNAGMVQFKNVFTGVEKRAYQRATTSQKCVRAGGKHNDLDNVGYTARHLTFFEMLGNFSFGDYFKERAIELAWTLITKEFGLKKDKLLVTVYHNDDAAAGFWKKIAGFTDDRIIRIATSDNFWAMGDTGPCGPCSEIFIDRGEHIWGGPPGSPEEDGDRFLEFWNLVFMQFEQVTPEQRVDLPRPSIDTGMGLERMASVLQGVESVFETDMFRHLIEATSAALGQGPGKDNIASYRVIADHLRASSFLISDGVLPSNEGRGYVLRRIMRRAMRHGQLLGAREPLMHRLVWALVREMGQAYPELVRAETLIEETLRLEETRFRKTLDRGLAILDEKSVGLKKGDMFDGDTAFTLYDTYGFPLDLTQDALKSRGISVDQASFTDAMDRQRAKARASWVGSGDTASEAVWFPLREKLGATEFLGYETETAEGVVGALVKDGAAVDQLKLGESGAIVLNQTPFYGESGGQVGDIGVMLGEGVRFRVTDTQKKAGDLFIHLGTVEQGTLKAGTALQLDVDHARRSSIRAHHSATHLLHEALRQVLGDHIAQRGSLVAPDRLRFDFVHPKPITPEELARVEDIANEVVLENDEVTTRLMGVDEAREAGARALFGEKYGDEVRVVSMGKTAREHGTNALGWSVELCGGTHVKRTGDIGLISVTSESAVASGVRRIEALTGNYARKHANDAIALAKTAANELRTSVDDVPARIAALMEERKKLERDLSDARKKLAMGGGASASNGASAAGVREVGDVKLMARAVEGIEMKDLKSLADDGKKQLGSGVVAIVGVTDDGKAGVVVGVTADLTARYNAVDLVRVASEALGGKGGGGRPDMAQAGGPDGAKADAALAAIEKAMAGA</sequence>
<dbReference type="Gene3D" id="2.40.30.130">
    <property type="match status" value="1"/>
</dbReference>
<dbReference type="InterPro" id="IPR003156">
    <property type="entry name" value="DHHA1_dom"/>
</dbReference>
<dbReference type="InterPro" id="IPR045864">
    <property type="entry name" value="aa-tRNA-synth_II/BPL/LPL"/>
</dbReference>
<comment type="similarity">
    <text evidence="2 12">Belongs to the class-II aminoacyl-tRNA synthetase family.</text>
</comment>
<evidence type="ECO:0000256" key="9">
    <source>
        <dbReference type="ARBA" id="ARBA00022884"/>
    </source>
</evidence>
<comment type="subcellular location">
    <subcellularLocation>
        <location evidence="1 12">Cytoplasm</location>
    </subcellularLocation>
</comment>
<dbReference type="Gene3D" id="3.30.930.10">
    <property type="entry name" value="Bira Bifunctional Protein, Domain 2"/>
    <property type="match status" value="1"/>
</dbReference>
<comment type="catalytic activity">
    <reaction evidence="12">
        <text>tRNA(Ala) + L-alanine + ATP = L-alanyl-tRNA(Ala) + AMP + diphosphate</text>
        <dbReference type="Rhea" id="RHEA:12540"/>
        <dbReference type="Rhea" id="RHEA-COMP:9657"/>
        <dbReference type="Rhea" id="RHEA-COMP:9923"/>
        <dbReference type="ChEBI" id="CHEBI:30616"/>
        <dbReference type="ChEBI" id="CHEBI:33019"/>
        <dbReference type="ChEBI" id="CHEBI:57972"/>
        <dbReference type="ChEBI" id="CHEBI:78442"/>
        <dbReference type="ChEBI" id="CHEBI:78497"/>
        <dbReference type="ChEBI" id="CHEBI:456215"/>
        <dbReference type="EC" id="6.1.1.7"/>
    </reaction>
</comment>
<proteinExistence type="inferred from homology"/>
<dbReference type="GO" id="GO:0006419">
    <property type="term" value="P:alanyl-tRNA aminoacylation"/>
    <property type="evidence" value="ECO:0007669"/>
    <property type="project" value="UniProtKB-UniRule"/>
</dbReference>
<dbReference type="GO" id="GO:0002161">
    <property type="term" value="F:aminoacyl-tRNA deacylase activity"/>
    <property type="evidence" value="ECO:0007669"/>
    <property type="project" value="TreeGrafter"/>
</dbReference>
<evidence type="ECO:0000256" key="5">
    <source>
        <dbReference type="ARBA" id="ARBA00022723"/>
    </source>
</evidence>
<dbReference type="EMBL" id="LT670849">
    <property type="protein sequence ID" value="SHN83140.1"/>
    <property type="molecule type" value="Genomic_DNA"/>
</dbReference>
<dbReference type="PANTHER" id="PTHR11777:SF9">
    <property type="entry name" value="ALANINE--TRNA LIGASE, CYTOPLASMIC"/>
    <property type="match status" value="1"/>
</dbReference>
<evidence type="ECO:0000256" key="12">
    <source>
        <dbReference type="HAMAP-Rule" id="MF_00036"/>
    </source>
</evidence>
<comment type="cofactor">
    <cofactor evidence="12">
        <name>Zn(2+)</name>
        <dbReference type="ChEBI" id="CHEBI:29105"/>
    </cofactor>
    <text evidence="12">Binds 1 zinc ion per subunit.</text>
</comment>
<dbReference type="GO" id="GO:0000049">
    <property type="term" value="F:tRNA binding"/>
    <property type="evidence" value="ECO:0007669"/>
    <property type="project" value="UniProtKB-KW"/>
</dbReference>
<dbReference type="SUPFAM" id="SSF55186">
    <property type="entry name" value="ThrRS/AlaRS common domain"/>
    <property type="match status" value="1"/>
</dbReference>